<evidence type="ECO:0000256" key="1">
    <source>
        <dbReference type="SAM" id="Phobius"/>
    </source>
</evidence>
<proteinExistence type="predicted"/>
<dbReference type="AlphaFoldDB" id="A0AAP5MDE5"/>
<dbReference type="Proteomes" id="UP000667802">
    <property type="component" value="Unassembled WGS sequence"/>
</dbReference>
<dbReference type="RefSeq" id="WP_208340713.1">
    <property type="nucleotide sequence ID" value="NZ_CAWQFN010000736.1"/>
</dbReference>
<keyword evidence="1" id="KW-0472">Membrane</keyword>
<feature type="transmembrane region" description="Helical" evidence="1">
    <location>
        <begin position="41"/>
        <end position="58"/>
    </location>
</feature>
<protein>
    <submittedName>
        <fullName evidence="2">Uncharacterized protein</fullName>
    </submittedName>
</protein>
<organism evidence="2 3">
    <name type="scientific">Aetokthonos hydrillicola Thurmond2011</name>
    <dbReference type="NCBI Taxonomy" id="2712845"/>
    <lineage>
        <taxon>Bacteria</taxon>
        <taxon>Bacillati</taxon>
        <taxon>Cyanobacteriota</taxon>
        <taxon>Cyanophyceae</taxon>
        <taxon>Nostocales</taxon>
        <taxon>Hapalosiphonaceae</taxon>
        <taxon>Aetokthonos</taxon>
    </lineage>
</organism>
<keyword evidence="3" id="KW-1185">Reference proteome</keyword>
<evidence type="ECO:0000313" key="3">
    <source>
        <dbReference type="Proteomes" id="UP000667802"/>
    </source>
</evidence>
<gene>
    <name evidence="2" type="ORF">G7B40_032385</name>
</gene>
<evidence type="ECO:0000313" key="2">
    <source>
        <dbReference type="EMBL" id="MDR9899224.1"/>
    </source>
</evidence>
<keyword evidence="1" id="KW-0812">Transmembrane</keyword>
<accession>A0AAP5MDE5</accession>
<comment type="caution">
    <text evidence="2">The sequence shown here is derived from an EMBL/GenBank/DDBJ whole genome shotgun (WGS) entry which is preliminary data.</text>
</comment>
<keyword evidence="1" id="KW-1133">Transmembrane helix</keyword>
<dbReference type="EMBL" id="JAALHA020000023">
    <property type="protein sequence ID" value="MDR9899224.1"/>
    <property type="molecule type" value="Genomic_DNA"/>
</dbReference>
<name>A0AAP5MDE5_9CYAN</name>
<reference evidence="3" key="1">
    <citation type="journal article" date="2021" name="Science">
        <title>Hunting the eagle killer: A cyanobacterial neurotoxin causes vacuolar myelinopathy.</title>
        <authorList>
            <person name="Breinlinger S."/>
            <person name="Phillips T.J."/>
            <person name="Haram B.N."/>
            <person name="Mares J."/>
            <person name="Martinez Yerena J.A."/>
            <person name="Hrouzek P."/>
            <person name="Sobotka R."/>
            <person name="Henderson W.M."/>
            <person name="Schmieder P."/>
            <person name="Williams S.M."/>
            <person name="Lauderdale J.D."/>
            <person name="Wilde H.D."/>
            <person name="Gerrin W."/>
            <person name="Kust A."/>
            <person name="Washington J.W."/>
            <person name="Wagner C."/>
            <person name="Geier B."/>
            <person name="Liebeke M."/>
            <person name="Enke H."/>
            <person name="Niedermeyer T.H.J."/>
            <person name="Wilde S.B."/>
        </authorList>
    </citation>
    <scope>NUCLEOTIDE SEQUENCE [LARGE SCALE GENOMIC DNA]</scope>
    <source>
        <strain evidence="3">Thurmond2011</strain>
    </source>
</reference>
<sequence length="64" mass="6994">MFDSQITTTKPQQTTISVQPTNPQYQVDITTVLLQHPSTPFAIALSISIVLGTIARLIKTLKSP</sequence>